<dbReference type="Proteomes" id="UP000256686">
    <property type="component" value="Unassembled WGS sequence"/>
</dbReference>
<dbReference type="EMBL" id="QNVT01000019">
    <property type="protein sequence ID" value="REC61013.1"/>
    <property type="molecule type" value="Genomic_DNA"/>
</dbReference>
<gene>
    <name evidence="1" type="ORF">DRF65_18450</name>
</gene>
<protein>
    <submittedName>
        <fullName evidence="1">Uncharacterized protein</fullName>
    </submittedName>
</protein>
<comment type="caution">
    <text evidence="1">The sequence shown here is derived from an EMBL/GenBank/DDBJ whole genome shotgun (WGS) entry which is preliminary data.</text>
</comment>
<dbReference type="RefSeq" id="WP_115972215.1">
    <property type="nucleotide sequence ID" value="NZ_QNVT01000019.1"/>
</dbReference>
<evidence type="ECO:0000313" key="2">
    <source>
        <dbReference type="Proteomes" id="UP000256686"/>
    </source>
</evidence>
<evidence type="ECO:0000313" key="1">
    <source>
        <dbReference type="EMBL" id="REC61013.1"/>
    </source>
</evidence>
<dbReference type="AlphaFoldDB" id="A0A3D9C583"/>
<keyword evidence="2" id="KW-1185">Reference proteome</keyword>
<sequence>MNTIKISVDIKQTESILLFTITVHNFSEKIIYSNISDDSGGFTRRTVNLYDEHQNKVHRGVNYISPTTYTENVIAIETGATAQFVIPAKLEEMYDELFLNFRGANFNVTKNKTYYFQMEYFGSTSDMIPFKIN</sequence>
<organism evidence="1 2">
    <name type="scientific">Chryseobacterium pennae</name>
    <dbReference type="NCBI Taxonomy" id="2258962"/>
    <lineage>
        <taxon>Bacteria</taxon>
        <taxon>Pseudomonadati</taxon>
        <taxon>Bacteroidota</taxon>
        <taxon>Flavobacteriia</taxon>
        <taxon>Flavobacteriales</taxon>
        <taxon>Weeksellaceae</taxon>
        <taxon>Chryseobacterium group</taxon>
        <taxon>Chryseobacterium</taxon>
    </lineage>
</organism>
<reference evidence="2" key="1">
    <citation type="submission" date="2018-06" db="EMBL/GenBank/DDBJ databases">
        <authorList>
            <person name="Lum Nde A."/>
            <person name="Hugo C."/>
        </authorList>
    </citation>
    <scope>NUCLEOTIDE SEQUENCE [LARGE SCALE GENOMIC DNA]</scope>
    <source>
        <strain evidence="2">1_F178</strain>
    </source>
</reference>
<name>A0A3D9C583_9FLAO</name>
<accession>A0A3D9C583</accession>
<proteinExistence type="predicted"/>